<evidence type="ECO:0000256" key="1">
    <source>
        <dbReference type="SAM" id="MobiDB-lite"/>
    </source>
</evidence>
<gene>
    <name evidence="2" type="ORF">Taro_001271</name>
</gene>
<evidence type="ECO:0000313" key="3">
    <source>
        <dbReference type="Proteomes" id="UP000652761"/>
    </source>
</evidence>
<feature type="compositionally biased region" description="Basic residues" evidence="1">
    <location>
        <begin position="8"/>
        <end position="17"/>
    </location>
</feature>
<comment type="caution">
    <text evidence="2">The sequence shown here is derived from an EMBL/GenBank/DDBJ whole genome shotgun (WGS) entry which is preliminary data.</text>
</comment>
<protein>
    <submittedName>
        <fullName evidence="2">Uncharacterized protein</fullName>
    </submittedName>
</protein>
<proteinExistence type="predicted"/>
<dbReference type="Proteomes" id="UP000652761">
    <property type="component" value="Unassembled WGS sequence"/>
</dbReference>
<sequence length="214" mass="24247">MDQDRNKGKIMSRKRVRGSSQEGDKEQVEAVGSSRKAWFLEHSGSKSPNYVNSLPRICRWYKSSLLRKDNVKRKMLGNLGQPLHVEGEKSHRQHRKDYAGRHKILDEDAKLIEDFLHNDIVDKFRWLAGTRGKAVVRVVAADRAGNGELERGVRGTFLGFHRDSRFFGDCPYNRPRAILYVLAGSAVKILASTSVDAEFFVGRLTARYLAVDCG</sequence>
<name>A0A843TAG8_COLES</name>
<dbReference type="AlphaFoldDB" id="A0A843TAG8"/>
<reference evidence="2" key="1">
    <citation type="submission" date="2017-07" db="EMBL/GenBank/DDBJ databases">
        <title>Taro Niue Genome Assembly and Annotation.</title>
        <authorList>
            <person name="Atibalentja N."/>
            <person name="Keating K."/>
            <person name="Fields C.J."/>
        </authorList>
    </citation>
    <scope>NUCLEOTIDE SEQUENCE</scope>
    <source>
        <strain evidence="2">Niue_2</strain>
        <tissue evidence="2">Leaf</tissue>
    </source>
</reference>
<keyword evidence="3" id="KW-1185">Reference proteome</keyword>
<feature type="region of interest" description="Disordered" evidence="1">
    <location>
        <begin position="1"/>
        <end position="29"/>
    </location>
</feature>
<dbReference type="EMBL" id="NMUH01000026">
    <property type="protein sequence ID" value="MQL68968.1"/>
    <property type="molecule type" value="Genomic_DNA"/>
</dbReference>
<accession>A0A843TAG8</accession>
<organism evidence="2 3">
    <name type="scientific">Colocasia esculenta</name>
    <name type="common">Wild taro</name>
    <name type="synonym">Arum esculentum</name>
    <dbReference type="NCBI Taxonomy" id="4460"/>
    <lineage>
        <taxon>Eukaryota</taxon>
        <taxon>Viridiplantae</taxon>
        <taxon>Streptophyta</taxon>
        <taxon>Embryophyta</taxon>
        <taxon>Tracheophyta</taxon>
        <taxon>Spermatophyta</taxon>
        <taxon>Magnoliopsida</taxon>
        <taxon>Liliopsida</taxon>
        <taxon>Araceae</taxon>
        <taxon>Aroideae</taxon>
        <taxon>Colocasieae</taxon>
        <taxon>Colocasia</taxon>
    </lineage>
</organism>
<evidence type="ECO:0000313" key="2">
    <source>
        <dbReference type="EMBL" id="MQL68968.1"/>
    </source>
</evidence>